<evidence type="ECO:0000313" key="1">
    <source>
        <dbReference type="EMBL" id="KAB0801580.1"/>
    </source>
</evidence>
<keyword evidence="2" id="KW-1185">Reference proteome</keyword>
<sequence>YITRRSVLLGGEGVTVEIDEAKRGKRKYNRGRRIEGQWVFGGIERGSKNCFL</sequence>
<gene>
    <name evidence="1" type="ORF">PPYR_03766</name>
</gene>
<evidence type="ECO:0000313" key="2">
    <source>
        <dbReference type="Proteomes" id="UP000327044"/>
    </source>
</evidence>
<dbReference type="InParanoid" id="A0A5N4AWG3"/>
<comment type="caution">
    <text evidence="1">The sequence shown here is derived from an EMBL/GenBank/DDBJ whole genome shotgun (WGS) entry which is preliminary data.</text>
</comment>
<dbReference type="Proteomes" id="UP000327044">
    <property type="component" value="Unassembled WGS sequence"/>
</dbReference>
<reference evidence="1 2" key="1">
    <citation type="journal article" date="2018" name="Elife">
        <title>Firefly genomes illuminate parallel origins of bioluminescence in beetles.</title>
        <authorList>
            <person name="Fallon T.R."/>
            <person name="Lower S.E."/>
            <person name="Chang C.H."/>
            <person name="Bessho-Uehara M."/>
            <person name="Martin G.J."/>
            <person name="Bewick A.J."/>
            <person name="Behringer M."/>
            <person name="Debat H.J."/>
            <person name="Wong I."/>
            <person name="Day J.C."/>
            <person name="Suvorov A."/>
            <person name="Silva C.J."/>
            <person name="Stanger-Hall K.F."/>
            <person name="Hall D.W."/>
            <person name="Schmitz R.J."/>
            <person name="Nelson D.R."/>
            <person name="Lewis S.M."/>
            <person name="Shigenobu S."/>
            <person name="Bybee S.M."/>
            <person name="Larracuente A.M."/>
            <person name="Oba Y."/>
            <person name="Weng J.K."/>
        </authorList>
    </citation>
    <scope>NUCLEOTIDE SEQUENCE [LARGE SCALE GENOMIC DNA]</scope>
    <source>
        <strain evidence="1">1611_PpyrPB1</strain>
        <tissue evidence="1">Whole body</tissue>
    </source>
</reference>
<accession>A0A5N4AWG3</accession>
<dbReference type="AlphaFoldDB" id="A0A5N4AWG3"/>
<feature type="non-terminal residue" evidence="1">
    <location>
        <position position="1"/>
    </location>
</feature>
<protein>
    <submittedName>
        <fullName evidence="1">Uncharacterized protein</fullName>
    </submittedName>
</protein>
<feature type="non-terminal residue" evidence="1">
    <location>
        <position position="52"/>
    </location>
</feature>
<name>A0A5N4AWG3_PHOPY</name>
<proteinExistence type="predicted"/>
<dbReference type="EMBL" id="VVIM01000002">
    <property type="protein sequence ID" value="KAB0801580.1"/>
    <property type="molecule type" value="Genomic_DNA"/>
</dbReference>
<organism evidence="1 2">
    <name type="scientific">Photinus pyralis</name>
    <name type="common">Common eastern firefly</name>
    <name type="synonym">Lampyris pyralis</name>
    <dbReference type="NCBI Taxonomy" id="7054"/>
    <lineage>
        <taxon>Eukaryota</taxon>
        <taxon>Metazoa</taxon>
        <taxon>Ecdysozoa</taxon>
        <taxon>Arthropoda</taxon>
        <taxon>Hexapoda</taxon>
        <taxon>Insecta</taxon>
        <taxon>Pterygota</taxon>
        <taxon>Neoptera</taxon>
        <taxon>Endopterygota</taxon>
        <taxon>Coleoptera</taxon>
        <taxon>Polyphaga</taxon>
        <taxon>Elateriformia</taxon>
        <taxon>Elateroidea</taxon>
        <taxon>Lampyridae</taxon>
        <taxon>Lampyrinae</taxon>
        <taxon>Photinus</taxon>
    </lineage>
</organism>